<dbReference type="RefSeq" id="WP_133977872.1">
    <property type="nucleotide sequence ID" value="NZ_SOCE01000001.1"/>
</dbReference>
<evidence type="ECO:0000256" key="2">
    <source>
        <dbReference type="SAM" id="Phobius"/>
    </source>
</evidence>
<dbReference type="OrthoDB" id="9820527at2"/>
<protein>
    <submittedName>
        <fullName evidence="3">Uncharacterized protein</fullName>
    </submittedName>
</protein>
<dbReference type="EMBL" id="SOCE01000001">
    <property type="protein sequence ID" value="TDU88204.1"/>
    <property type="molecule type" value="Genomic_DNA"/>
</dbReference>
<feature type="region of interest" description="Disordered" evidence="1">
    <location>
        <begin position="47"/>
        <end position="95"/>
    </location>
</feature>
<feature type="transmembrane region" description="Helical" evidence="2">
    <location>
        <begin position="20"/>
        <end position="40"/>
    </location>
</feature>
<comment type="caution">
    <text evidence="3">The sequence shown here is derived from an EMBL/GenBank/DDBJ whole genome shotgun (WGS) entry which is preliminary data.</text>
</comment>
<evidence type="ECO:0000313" key="3">
    <source>
        <dbReference type="EMBL" id="TDU88204.1"/>
    </source>
</evidence>
<dbReference type="AlphaFoldDB" id="A0A4R7T8G2"/>
<name>A0A4R7T8G2_9ACTN</name>
<keyword evidence="2" id="KW-0812">Transmembrane</keyword>
<proteinExistence type="predicted"/>
<evidence type="ECO:0000313" key="4">
    <source>
        <dbReference type="Proteomes" id="UP000295151"/>
    </source>
</evidence>
<feature type="compositionally biased region" description="Low complexity" evidence="1">
    <location>
        <begin position="73"/>
        <end position="92"/>
    </location>
</feature>
<evidence type="ECO:0000256" key="1">
    <source>
        <dbReference type="SAM" id="MobiDB-lite"/>
    </source>
</evidence>
<keyword evidence="2" id="KW-1133">Transmembrane helix</keyword>
<keyword evidence="4" id="KW-1185">Reference proteome</keyword>
<reference evidence="3 4" key="1">
    <citation type="submission" date="2019-03" db="EMBL/GenBank/DDBJ databases">
        <title>Genomic Encyclopedia of Type Strains, Phase III (KMG-III): the genomes of soil and plant-associated and newly described type strains.</title>
        <authorList>
            <person name="Whitman W."/>
        </authorList>
    </citation>
    <scope>NUCLEOTIDE SEQUENCE [LARGE SCALE GENOMIC DNA]</scope>
    <source>
        <strain evidence="3 4">VKM Ac-2575</strain>
    </source>
</reference>
<dbReference type="Proteomes" id="UP000295151">
    <property type="component" value="Unassembled WGS sequence"/>
</dbReference>
<keyword evidence="2" id="KW-0472">Membrane</keyword>
<sequence length="311" mass="32180">MSTSSSSRHEPPRGRRHLAVVVAAVVTILIVIGGTALLVLRNHDSAPAGPGTTASPTSTAPSVSPSTTPPTVTPSTPTPDTTTPSTTPSTPSERASALRALTPFLTAAAKLDRQLQEAAAAINGAGPPWTTITPAVAAKVRAADLKPVARRIPAGLPPSLQQAVVLVYSDLSSRRHAISSFEIVGPFQPPLSAGETPTQVGLQQIRNGHAAAVRFDGDLAAARSLAAATPSIGKYPASSRKHAEVLLLVRYAELANGGCDTHGGAVLTRLPVIKWLEVPSVGTYWTTNGTINGLEFTAKFTGSWHIELLAC</sequence>
<accession>A0A4R7T8G2</accession>
<feature type="compositionally biased region" description="Low complexity" evidence="1">
    <location>
        <begin position="47"/>
        <end position="66"/>
    </location>
</feature>
<organism evidence="3 4">
    <name type="scientific">Kribbella voronezhensis</name>
    <dbReference type="NCBI Taxonomy" id="2512212"/>
    <lineage>
        <taxon>Bacteria</taxon>
        <taxon>Bacillati</taxon>
        <taxon>Actinomycetota</taxon>
        <taxon>Actinomycetes</taxon>
        <taxon>Propionibacteriales</taxon>
        <taxon>Kribbellaceae</taxon>
        <taxon>Kribbella</taxon>
    </lineage>
</organism>
<gene>
    <name evidence="3" type="ORF">EV138_1746</name>
</gene>